<reference evidence="2" key="1">
    <citation type="submission" date="2006-06" db="EMBL/GenBank/DDBJ databases">
        <title>Construction and analysis of a metagenomic library from a deep-sea sediment of east Pacific nodule Province.</title>
        <authorList>
            <person name="Xu M."/>
            <person name="Xiao X."/>
            <person name="Wang F."/>
        </authorList>
    </citation>
    <scope>NUCLEOTIDE SEQUENCE</scope>
</reference>
<organism evidence="2">
    <name type="scientific">uncultured organism</name>
    <dbReference type="NCBI Taxonomy" id="155900"/>
    <lineage>
        <taxon>unclassified sequences</taxon>
        <taxon>environmental samples</taxon>
    </lineage>
</organism>
<evidence type="ECO:0000313" key="2">
    <source>
        <dbReference type="EMBL" id="CAK32571.1"/>
    </source>
</evidence>
<feature type="region of interest" description="Disordered" evidence="1">
    <location>
        <begin position="49"/>
        <end position="74"/>
    </location>
</feature>
<protein>
    <submittedName>
        <fullName evidence="2">Uncharacterized protein</fullName>
    </submittedName>
</protein>
<gene>
    <name evidence="2" type="ORF">10D02-37</name>
</gene>
<dbReference type="EMBL" id="AM270418">
    <property type="protein sequence ID" value="CAK32571.1"/>
    <property type="molecule type" value="Genomic_DNA"/>
</dbReference>
<accession>Q1EHW8</accession>
<proteinExistence type="predicted"/>
<evidence type="ECO:0000256" key="1">
    <source>
        <dbReference type="SAM" id="MobiDB-lite"/>
    </source>
</evidence>
<sequence length="142" mass="14953">MTGLGMGVSALPRTKPGDYDRALALVAGLGDDKAVKAKLTELKDAQAAHDAAREKAEGAIAESKQREAAALEAEEGARSDLAELAALKAAHDAGIRNERATLDAEGRRLDEQAKALDAEQADLNRREAAIQRAFDAYTGVTI</sequence>
<dbReference type="AlphaFoldDB" id="Q1EHW8"/>
<name>Q1EHW8_9ZZZZ</name>